<comment type="caution">
    <text evidence="1">The sequence shown here is derived from an EMBL/GenBank/DDBJ whole genome shotgun (WGS) entry which is preliminary data.</text>
</comment>
<sequence>MGRGQCRTTRKRGLWFLRNNYRKRSRRLQLPFHRSDIDVGADDEQAFRARLESLRLPSEPSQLRHVVGAVQRFLVNVIDRPVGGGNDRQGRGVGLDQQHGNALVAVRLPNRLGQCRGSQERRDQHDLVDTVRGQRVAQRGCL</sequence>
<reference evidence="1 2" key="1">
    <citation type="journal article" date="2019" name="Emerg. Microbes Infect.">
        <title>Comprehensive subspecies identification of 175 nontuberculous mycobacteria species based on 7547 genomic profiles.</title>
        <authorList>
            <person name="Matsumoto Y."/>
            <person name="Kinjo T."/>
            <person name="Motooka D."/>
            <person name="Nabeya D."/>
            <person name="Jung N."/>
            <person name="Uechi K."/>
            <person name="Horii T."/>
            <person name="Iida T."/>
            <person name="Fujita J."/>
            <person name="Nakamura S."/>
        </authorList>
    </citation>
    <scope>NUCLEOTIDE SEQUENCE [LARGE SCALE GENOMIC DNA]</scope>
    <source>
        <strain evidence="1 2">JCM 30725</strain>
    </source>
</reference>
<evidence type="ECO:0000313" key="1">
    <source>
        <dbReference type="EMBL" id="GFG88093.1"/>
    </source>
</evidence>
<name>A0A7I9YHW6_MYCBU</name>
<organism evidence="1 2">
    <name type="scientific">Mycobacterium bourgelatii</name>
    <dbReference type="NCBI Taxonomy" id="1273442"/>
    <lineage>
        <taxon>Bacteria</taxon>
        <taxon>Bacillati</taxon>
        <taxon>Actinomycetota</taxon>
        <taxon>Actinomycetes</taxon>
        <taxon>Mycobacteriales</taxon>
        <taxon>Mycobacteriaceae</taxon>
        <taxon>Mycobacterium</taxon>
    </lineage>
</organism>
<dbReference type="AlphaFoldDB" id="A0A7I9YHW6"/>
<proteinExistence type="predicted"/>
<protein>
    <submittedName>
        <fullName evidence="1">Uncharacterized protein</fullName>
    </submittedName>
</protein>
<keyword evidence="2" id="KW-1185">Reference proteome</keyword>
<dbReference type="Proteomes" id="UP000465360">
    <property type="component" value="Unassembled WGS sequence"/>
</dbReference>
<dbReference type="EMBL" id="BLKZ01000001">
    <property type="protein sequence ID" value="GFG88093.1"/>
    <property type="molecule type" value="Genomic_DNA"/>
</dbReference>
<accession>A0A7I9YHW6</accession>
<gene>
    <name evidence="1" type="ORF">MBOU_01350</name>
</gene>
<evidence type="ECO:0000313" key="2">
    <source>
        <dbReference type="Proteomes" id="UP000465360"/>
    </source>
</evidence>